<feature type="region of interest" description="Disordered" evidence="2">
    <location>
        <begin position="43"/>
        <end position="126"/>
    </location>
</feature>
<gene>
    <name evidence="4" type="ORF">CUNI_LOCUS14206</name>
</gene>
<dbReference type="SUPFAM" id="SSF55550">
    <property type="entry name" value="SH2 domain"/>
    <property type="match status" value="1"/>
</dbReference>
<keyword evidence="1" id="KW-0727">SH2 domain</keyword>
<evidence type="ECO:0000313" key="5">
    <source>
        <dbReference type="Proteomes" id="UP000678393"/>
    </source>
</evidence>
<dbReference type="EMBL" id="CAJHNH020003146">
    <property type="protein sequence ID" value="CAG5128648.1"/>
    <property type="molecule type" value="Genomic_DNA"/>
</dbReference>
<feature type="compositionally biased region" description="Basic and acidic residues" evidence="2">
    <location>
        <begin position="52"/>
        <end position="61"/>
    </location>
</feature>
<dbReference type="PROSITE" id="PS50001">
    <property type="entry name" value="SH2"/>
    <property type="match status" value="1"/>
</dbReference>
<reference evidence="4" key="1">
    <citation type="submission" date="2021-04" db="EMBL/GenBank/DDBJ databases">
        <authorList>
            <consortium name="Molecular Ecology Group"/>
        </authorList>
    </citation>
    <scope>NUCLEOTIDE SEQUENCE</scope>
</reference>
<dbReference type="OrthoDB" id="10254483at2759"/>
<sequence>MLNANCMKSNFDRQVPSLENLSHGSWDSTDYRELEESIYVEAVGSRTSGYSSDKDEDRDVETADEDVEKPPLPPRSSRQSRSAKSETYPDLPSRNKKRASDYSVQKRVSLDSREETPYEDEGLKEFSPRSKEAITDPLCYWASVYFNGSKVKAAEIVSKIAENGTYLIRKSDDDSNVLLFYAHPGIKKFRILEKKDGCVSLSAHGPDFESVEDMLYYYYSNDMPNTNMKLVTPYKLHSRYQE</sequence>
<dbReference type="InterPro" id="IPR000980">
    <property type="entry name" value="SH2"/>
</dbReference>
<feature type="domain" description="SH2" evidence="3">
    <location>
        <begin position="141"/>
        <end position="234"/>
    </location>
</feature>
<feature type="compositionally biased region" description="Basic and acidic residues" evidence="2">
    <location>
        <begin position="108"/>
        <end position="126"/>
    </location>
</feature>
<dbReference type="GO" id="GO:0007165">
    <property type="term" value="P:signal transduction"/>
    <property type="evidence" value="ECO:0007669"/>
    <property type="project" value="InterPro"/>
</dbReference>
<dbReference type="PANTHER" id="PTHR15126:SF4">
    <property type="entry name" value="SH3 DOMAIN-BINDING PROTEIN 2"/>
    <property type="match status" value="1"/>
</dbReference>
<evidence type="ECO:0000256" key="2">
    <source>
        <dbReference type="SAM" id="MobiDB-lite"/>
    </source>
</evidence>
<dbReference type="InterPro" id="IPR036860">
    <property type="entry name" value="SH2_dom_sf"/>
</dbReference>
<dbReference type="PANTHER" id="PTHR15126">
    <property type="entry name" value="SH3-BINDING"/>
    <property type="match status" value="1"/>
</dbReference>
<name>A0A8S3ZKU4_9EUPU</name>
<dbReference type="GO" id="GO:0017124">
    <property type="term" value="F:SH3 domain binding"/>
    <property type="evidence" value="ECO:0007669"/>
    <property type="project" value="TreeGrafter"/>
</dbReference>
<dbReference type="AlphaFoldDB" id="A0A8S3ZKU4"/>
<keyword evidence="5" id="KW-1185">Reference proteome</keyword>
<dbReference type="InterPro" id="IPR035848">
    <property type="entry name" value="SH3BP2"/>
</dbReference>
<evidence type="ECO:0000313" key="4">
    <source>
        <dbReference type="EMBL" id="CAG5128648.1"/>
    </source>
</evidence>
<protein>
    <recommendedName>
        <fullName evidence="3">SH2 domain-containing protein</fullName>
    </recommendedName>
</protein>
<evidence type="ECO:0000259" key="3">
    <source>
        <dbReference type="PROSITE" id="PS50001"/>
    </source>
</evidence>
<comment type="caution">
    <text evidence="4">The sequence shown here is derived from an EMBL/GenBank/DDBJ whole genome shotgun (WGS) entry which is preliminary data.</text>
</comment>
<proteinExistence type="predicted"/>
<dbReference type="Proteomes" id="UP000678393">
    <property type="component" value="Unassembled WGS sequence"/>
</dbReference>
<organism evidence="4 5">
    <name type="scientific">Candidula unifasciata</name>
    <dbReference type="NCBI Taxonomy" id="100452"/>
    <lineage>
        <taxon>Eukaryota</taxon>
        <taxon>Metazoa</taxon>
        <taxon>Spiralia</taxon>
        <taxon>Lophotrochozoa</taxon>
        <taxon>Mollusca</taxon>
        <taxon>Gastropoda</taxon>
        <taxon>Heterobranchia</taxon>
        <taxon>Euthyneura</taxon>
        <taxon>Panpulmonata</taxon>
        <taxon>Eupulmonata</taxon>
        <taxon>Stylommatophora</taxon>
        <taxon>Helicina</taxon>
        <taxon>Helicoidea</taxon>
        <taxon>Geomitridae</taxon>
        <taxon>Candidula</taxon>
    </lineage>
</organism>
<accession>A0A8S3ZKU4</accession>
<evidence type="ECO:0000256" key="1">
    <source>
        <dbReference type="PROSITE-ProRule" id="PRU00191"/>
    </source>
</evidence>
<dbReference type="Gene3D" id="3.30.505.10">
    <property type="entry name" value="SH2 domain"/>
    <property type="match status" value="1"/>
</dbReference>
<dbReference type="SMART" id="SM00252">
    <property type="entry name" value="SH2"/>
    <property type="match status" value="1"/>
</dbReference>
<dbReference type="Pfam" id="PF00017">
    <property type="entry name" value="SH2"/>
    <property type="match status" value="1"/>
</dbReference>